<evidence type="ECO:0000256" key="5">
    <source>
        <dbReference type="SAM" id="Phobius"/>
    </source>
</evidence>
<reference evidence="7 8" key="1">
    <citation type="submission" date="2016-04" db="EMBL/GenBank/DDBJ databases">
        <title>The genome of Intoshia linei affirms orthonectids as highly simplified spiralians.</title>
        <authorList>
            <person name="Mikhailov K.V."/>
            <person name="Slusarev G.S."/>
            <person name="Nikitin M.A."/>
            <person name="Logacheva M.D."/>
            <person name="Penin A."/>
            <person name="Aleoshin V."/>
            <person name="Panchin Y.V."/>
        </authorList>
    </citation>
    <scope>NUCLEOTIDE SEQUENCE [LARGE SCALE GENOMIC DNA]</scope>
    <source>
        <strain evidence="7">Intl2013</strain>
        <tissue evidence="7">Whole animal</tissue>
    </source>
</reference>
<dbReference type="PROSITE" id="PS50850">
    <property type="entry name" value="MFS"/>
    <property type="match status" value="1"/>
</dbReference>
<keyword evidence="3 5" id="KW-1133">Transmembrane helix</keyword>
<dbReference type="Proteomes" id="UP000078046">
    <property type="component" value="Unassembled WGS sequence"/>
</dbReference>
<feature type="domain" description="Major facilitator superfamily (MFS) profile" evidence="6">
    <location>
        <begin position="22"/>
        <end position="470"/>
    </location>
</feature>
<comment type="subcellular location">
    <subcellularLocation>
        <location evidence="1">Membrane</location>
        <topology evidence="1">Multi-pass membrane protein</topology>
    </subcellularLocation>
</comment>
<dbReference type="AlphaFoldDB" id="A0A177ATT0"/>
<comment type="caution">
    <text evidence="7">The sequence shown here is derived from an EMBL/GenBank/DDBJ whole genome shotgun (WGS) entry which is preliminary data.</text>
</comment>
<evidence type="ECO:0000259" key="6">
    <source>
        <dbReference type="PROSITE" id="PS50850"/>
    </source>
</evidence>
<accession>A0A177ATT0</accession>
<keyword evidence="4 5" id="KW-0472">Membrane</keyword>
<dbReference type="SUPFAM" id="SSF103473">
    <property type="entry name" value="MFS general substrate transporter"/>
    <property type="match status" value="1"/>
</dbReference>
<feature type="transmembrane region" description="Helical" evidence="5">
    <location>
        <begin position="177"/>
        <end position="199"/>
    </location>
</feature>
<feature type="transmembrane region" description="Helical" evidence="5">
    <location>
        <begin position="431"/>
        <end position="453"/>
    </location>
</feature>
<dbReference type="OrthoDB" id="2261376at2759"/>
<feature type="transmembrane region" description="Helical" evidence="5">
    <location>
        <begin position="402"/>
        <end position="419"/>
    </location>
</feature>
<keyword evidence="8" id="KW-1185">Reference proteome</keyword>
<dbReference type="InterPro" id="IPR036259">
    <property type="entry name" value="MFS_trans_sf"/>
</dbReference>
<feature type="transmembrane region" description="Helical" evidence="5">
    <location>
        <begin position="20"/>
        <end position="38"/>
    </location>
</feature>
<feature type="transmembrane region" description="Helical" evidence="5">
    <location>
        <begin position="123"/>
        <end position="141"/>
    </location>
</feature>
<name>A0A177ATT0_9BILA</name>
<gene>
    <name evidence="7" type="ORF">A3Q56_07073</name>
</gene>
<feature type="transmembrane region" description="Helical" evidence="5">
    <location>
        <begin position="342"/>
        <end position="360"/>
    </location>
</feature>
<organism evidence="7 8">
    <name type="scientific">Intoshia linei</name>
    <dbReference type="NCBI Taxonomy" id="1819745"/>
    <lineage>
        <taxon>Eukaryota</taxon>
        <taxon>Metazoa</taxon>
        <taxon>Spiralia</taxon>
        <taxon>Lophotrochozoa</taxon>
        <taxon>Mesozoa</taxon>
        <taxon>Orthonectida</taxon>
        <taxon>Rhopaluridae</taxon>
        <taxon>Intoshia</taxon>
    </lineage>
</organism>
<dbReference type="GO" id="GO:0016020">
    <property type="term" value="C:membrane"/>
    <property type="evidence" value="ECO:0007669"/>
    <property type="project" value="UniProtKB-SubCell"/>
</dbReference>
<proteinExistence type="predicted"/>
<dbReference type="InterPro" id="IPR011701">
    <property type="entry name" value="MFS"/>
</dbReference>
<feature type="transmembrane region" description="Helical" evidence="5">
    <location>
        <begin position="211"/>
        <end position="228"/>
    </location>
</feature>
<dbReference type="PANTHER" id="PTHR24064">
    <property type="entry name" value="SOLUTE CARRIER FAMILY 22 MEMBER"/>
    <property type="match status" value="1"/>
</dbReference>
<feature type="transmembrane region" description="Helical" evidence="5">
    <location>
        <begin position="372"/>
        <end position="393"/>
    </location>
</feature>
<protein>
    <submittedName>
        <fullName evidence="7">Organic anion transporter 1</fullName>
    </submittedName>
</protein>
<dbReference type="InterPro" id="IPR020846">
    <property type="entry name" value="MFS_dom"/>
</dbReference>
<sequence>MNSQEPVSVALHQLTSTRRYQVFIFLVISIFDSIPSIIHMNAFTFLGYTPKHRCAMGLNDTEYSHYQNVNYTNSIGKNFKCYLPNNKSCDKGWVFDKSFIQSSTTSEWNLVCENNILPEMSQAMFNVGVMIGALIFGHLSDRFGRKKIFISCLVLQSLFGTIAAFVTHFTLFVVIRMIVGCLEQGINIVGFIMAIELFLPKDRTVFAVSHEYFWALGGCILPFIAYFVREWRILQIIISAPWVIAIVLLWLLPESIVWLISKNKFNKVNKILSTGNKFYRNKTIKENIFNDNISLSTSKKIPKDSFNAHLTYETKPDYPNIPKSPKSLNVTYLFRTKKLRTITSSLSVLWLLNTAAYYGWSYNTPNLNGNLYFNFFLAHIIEIPSCFLTVVLISKFGRIKPLIIFHLMGGIVCIISVFIPNDVNGYSIRWLQTVFALIGKFAFNSSYTIIYIYGPEIYPTTLRTTGFYFF</sequence>
<feature type="transmembrane region" description="Helical" evidence="5">
    <location>
        <begin position="234"/>
        <end position="260"/>
    </location>
</feature>
<evidence type="ECO:0000313" key="8">
    <source>
        <dbReference type="Proteomes" id="UP000078046"/>
    </source>
</evidence>
<dbReference type="Pfam" id="PF07690">
    <property type="entry name" value="MFS_1"/>
    <property type="match status" value="1"/>
</dbReference>
<keyword evidence="2 5" id="KW-0812">Transmembrane</keyword>
<evidence type="ECO:0000256" key="1">
    <source>
        <dbReference type="ARBA" id="ARBA00004141"/>
    </source>
</evidence>
<evidence type="ECO:0000313" key="7">
    <source>
        <dbReference type="EMBL" id="OAF65230.1"/>
    </source>
</evidence>
<evidence type="ECO:0000256" key="3">
    <source>
        <dbReference type="ARBA" id="ARBA00022989"/>
    </source>
</evidence>
<dbReference type="GO" id="GO:0022857">
    <property type="term" value="F:transmembrane transporter activity"/>
    <property type="evidence" value="ECO:0007669"/>
    <property type="project" value="InterPro"/>
</dbReference>
<feature type="transmembrane region" description="Helical" evidence="5">
    <location>
        <begin position="148"/>
        <end position="171"/>
    </location>
</feature>
<dbReference type="EMBL" id="LWCA01001386">
    <property type="protein sequence ID" value="OAF65230.1"/>
    <property type="molecule type" value="Genomic_DNA"/>
</dbReference>
<dbReference type="Gene3D" id="1.20.1250.20">
    <property type="entry name" value="MFS general substrate transporter like domains"/>
    <property type="match status" value="1"/>
</dbReference>
<evidence type="ECO:0000256" key="2">
    <source>
        <dbReference type="ARBA" id="ARBA00022692"/>
    </source>
</evidence>
<evidence type="ECO:0000256" key="4">
    <source>
        <dbReference type="ARBA" id="ARBA00023136"/>
    </source>
</evidence>